<gene>
    <name evidence="2" type="ORF">ACFQZX_03935</name>
</gene>
<organism evidence="2 3">
    <name type="scientific">Mucilaginibacter litoreus</name>
    <dbReference type="NCBI Taxonomy" id="1048221"/>
    <lineage>
        <taxon>Bacteria</taxon>
        <taxon>Pseudomonadati</taxon>
        <taxon>Bacteroidota</taxon>
        <taxon>Sphingobacteriia</taxon>
        <taxon>Sphingobacteriales</taxon>
        <taxon>Sphingobacteriaceae</taxon>
        <taxon>Mucilaginibacter</taxon>
    </lineage>
</organism>
<protein>
    <submittedName>
        <fullName evidence="2">Metallophosphoesterase family protein</fullName>
        <ecNumber evidence="2">3.1.-.-</ecNumber>
    </submittedName>
</protein>
<dbReference type="PANTHER" id="PTHR43143:SF1">
    <property type="entry name" value="SERINE_THREONINE-PROTEIN PHOSPHATASE CPPED1"/>
    <property type="match status" value="1"/>
</dbReference>
<proteinExistence type="predicted"/>
<dbReference type="Pfam" id="PF00149">
    <property type="entry name" value="Metallophos"/>
    <property type="match status" value="1"/>
</dbReference>
<dbReference type="EMBL" id="JBHTHZ010000002">
    <property type="protein sequence ID" value="MFD0792752.1"/>
    <property type="molecule type" value="Genomic_DNA"/>
</dbReference>
<dbReference type="SUPFAM" id="SSF56300">
    <property type="entry name" value="Metallo-dependent phosphatases"/>
    <property type="match status" value="1"/>
</dbReference>
<accession>A0ABW3AP30</accession>
<dbReference type="PANTHER" id="PTHR43143">
    <property type="entry name" value="METALLOPHOSPHOESTERASE, CALCINEURIN SUPERFAMILY"/>
    <property type="match status" value="1"/>
</dbReference>
<evidence type="ECO:0000313" key="3">
    <source>
        <dbReference type="Proteomes" id="UP001597010"/>
    </source>
</evidence>
<dbReference type="InterPro" id="IPR004843">
    <property type="entry name" value="Calcineurin-like_PHP"/>
</dbReference>
<dbReference type="GO" id="GO:0016787">
    <property type="term" value="F:hydrolase activity"/>
    <property type="evidence" value="ECO:0007669"/>
    <property type="project" value="UniProtKB-KW"/>
</dbReference>
<dbReference type="RefSeq" id="WP_377111519.1">
    <property type="nucleotide sequence ID" value="NZ_JBHTHZ010000002.1"/>
</dbReference>
<evidence type="ECO:0000313" key="2">
    <source>
        <dbReference type="EMBL" id="MFD0792752.1"/>
    </source>
</evidence>
<dbReference type="EC" id="3.1.-.-" evidence="2"/>
<dbReference type="InterPro" id="IPR029052">
    <property type="entry name" value="Metallo-depent_PP-like"/>
</dbReference>
<dbReference type="Gene3D" id="3.60.21.10">
    <property type="match status" value="1"/>
</dbReference>
<dbReference type="Proteomes" id="UP001597010">
    <property type="component" value="Unassembled WGS sequence"/>
</dbReference>
<evidence type="ECO:0000259" key="1">
    <source>
        <dbReference type="Pfam" id="PF00149"/>
    </source>
</evidence>
<comment type="caution">
    <text evidence="2">The sequence shown here is derived from an EMBL/GenBank/DDBJ whole genome shotgun (WGS) entry which is preliminary data.</text>
</comment>
<sequence>MMKYNRPVIKLNQPDDRSKFKELPSPSGKYPYHLSLKDVLATPPAENRCVFLMVGDTGGLGRPEARRGIIELMAGQAVEGGFLYHLGDLVYHHGEAEQYAEQFFRPFDEFKGPVFAIAGNHDSDVNPFALMPYNSLDGFRAVFCDSIPRPVAFSDNSRRKSMIQPNIYWTLDTPLATFIGLHTNVPKYGVVTPEQQDWFEHELLNAPINKMLILCMHHAPYSADTNHGSSLRMINLINDVFENTKVRPDVVFSGHVHNYQRFTRRYEDGENLPFIIAGAGGFEELHSIAQTDDSRFAALETDNVHLEAFIDNQHGFLKITIERNDDHLNLNGDYYTAEGSANPADTFNITKPI</sequence>
<name>A0ABW3AP30_9SPHI</name>
<feature type="domain" description="Calcineurin-like phosphoesterase" evidence="1">
    <location>
        <begin position="51"/>
        <end position="259"/>
    </location>
</feature>
<keyword evidence="2" id="KW-0378">Hydrolase</keyword>
<reference evidence="3" key="1">
    <citation type="journal article" date="2019" name="Int. J. Syst. Evol. Microbiol.">
        <title>The Global Catalogue of Microorganisms (GCM) 10K type strain sequencing project: providing services to taxonomists for standard genome sequencing and annotation.</title>
        <authorList>
            <consortium name="The Broad Institute Genomics Platform"/>
            <consortium name="The Broad Institute Genome Sequencing Center for Infectious Disease"/>
            <person name="Wu L."/>
            <person name="Ma J."/>
        </authorList>
    </citation>
    <scope>NUCLEOTIDE SEQUENCE [LARGE SCALE GENOMIC DNA]</scope>
    <source>
        <strain evidence="3">CCUG 61484</strain>
    </source>
</reference>
<dbReference type="InterPro" id="IPR051918">
    <property type="entry name" value="STPP_CPPED1"/>
</dbReference>
<keyword evidence="3" id="KW-1185">Reference proteome</keyword>